<proteinExistence type="predicted"/>
<dbReference type="GO" id="GO:0032259">
    <property type="term" value="P:methylation"/>
    <property type="evidence" value="ECO:0007669"/>
    <property type="project" value="UniProtKB-KW"/>
</dbReference>
<dbReference type="CDD" id="cd02440">
    <property type="entry name" value="AdoMet_MTases"/>
    <property type="match status" value="1"/>
</dbReference>
<evidence type="ECO:0000256" key="2">
    <source>
        <dbReference type="ARBA" id="ARBA00022679"/>
    </source>
</evidence>
<dbReference type="Gene3D" id="3.40.50.150">
    <property type="entry name" value="Vaccinia Virus protein VP39"/>
    <property type="match status" value="1"/>
</dbReference>
<dbReference type="SUPFAM" id="SSF53335">
    <property type="entry name" value="S-adenosyl-L-methionine-dependent methyltransferases"/>
    <property type="match status" value="1"/>
</dbReference>
<reference evidence="5 6" key="1">
    <citation type="submission" date="2017-08" db="EMBL/GenBank/DDBJ databases">
        <title>Aliifodinibius alkalisoli sp. nov., isolated from saline alkaline soil.</title>
        <authorList>
            <person name="Liu D."/>
            <person name="Zhang G."/>
        </authorList>
    </citation>
    <scope>NUCLEOTIDE SEQUENCE [LARGE SCALE GENOMIC DNA]</scope>
    <source>
        <strain evidence="5 6">WN023</strain>
    </source>
</reference>
<sequence>MPLSLSQRDTDSKERMDDPHCNVVKLQNTYRQFSRINSLISRWRHIYEQFIRPHLDQYSQFTFLDIGFGGGDIPIELAEWLKKDGINFKITAIDPDPRAIEFVQTLELSTNIEFLQCGLSELNPDAQQFDFVLSNHLIHHLDEQKLLSILPQAKKLCSKSILFNDLRRSDWGYLLFNTFSRPFFRNSFITEDGLTSIKRSYTQKELQSIIPPDWNVQNLFPFRLLMTYRHE</sequence>
<gene>
    <name evidence="5" type="ORF">CK503_07620</name>
</gene>
<keyword evidence="6" id="KW-1185">Reference proteome</keyword>
<dbReference type="InterPro" id="IPR029063">
    <property type="entry name" value="SAM-dependent_MTases_sf"/>
</dbReference>
<organism evidence="5 6">
    <name type="scientific">Fodinibius salipaludis</name>
    <dbReference type="NCBI Taxonomy" id="2032627"/>
    <lineage>
        <taxon>Bacteria</taxon>
        <taxon>Pseudomonadati</taxon>
        <taxon>Balneolota</taxon>
        <taxon>Balneolia</taxon>
        <taxon>Balneolales</taxon>
        <taxon>Balneolaceae</taxon>
        <taxon>Fodinibius</taxon>
    </lineage>
</organism>
<name>A0A2A2GB39_9BACT</name>
<feature type="domain" description="Methyltransferase" evidence="4">
    <location>
        <begin position="64"/>
        <end position="157"/>
    </location>
</feature>
<evidence type="ECO:0000313" key="6">
    <source>
        <dbReference type="Proteomes" id="UP000218831"/>
    </source>
</evidence>
<evidence type="ECO:0000256" key="3">
    <source>
        <dbReference type="ARBA" id="ARBA00022691"/>
    </source>
</evidence>
<accession>A0A2A2GB39</accession>
<evidence type="ECO:0000313" key="5">
    <source>
        <dbReference type="EMBL" id="PAU94073.1"/>
    </source>
</evidence>
<keyword evidence="3" id="KW-0949">S-adenosyl-L-methionine</keyword>
<dbReference type="InterPro" id="IPR041698">
    <property type="entry name" value="Methyltransf_25"/>
</dbReference>
<dbReference type="NCBIfam" id="NF004851">
    <property type="entry name" value="PRK06202.1"/>
    <property type="match status" value="1"/>
</dbReference>
<dbReference type="RefSeq" id="WP_095606204.1">
    <property type="nucleotide sequence ID" value="NZ_NSKE01000005.1"/>
</dbReference>
<protein>
    <recommendedName>
        <fullName evidence="4">Methyltransferase domain-containing protein</fullName>
    </recommendedName>
</protein>
<dbReference type="PANTHER" id="PTHR43464:SF19">
    <property type="entry name" value="UBIQUINONE BIOSYNTHESIS O-METHYLTRANSFERASE, MITOCHONDRIAL"/>
    <property type="match status" value="1"/>
</dbReference>
<evidence type="ECO:0000256" key="1">
    <source>
        <dbReference type="ARBA" id="ARBA00022603"/>
    </source>
</evidence>
<keyword evidence="1" id="KW-0489">Methyltransferase</keyword>
<dbReference type="Pfam" id="PF13649">
    <property type="entry name" value="Methyltransf_25"/>
    <property type="match status" value="1"/>
</dbReference>
<dbReference type="AlphaFoldDB" id="A0A2A2GB39"/>
<dbReference type="GO" id="GO:0008168">
    <property type="term" value="F:methyltransferase activity"/>
    <property type="evidence" value="ECO:0007669"/>
    <property type="project" value="UniProtKB-KW"/>
</dbReference>
<dbReference type="PANTHER" id="PTHR43464">
    <property type="entry name" value="METHYLTRANSFERASE"/>
    <property type="match status" value="1"/>
</dbReference>
<comment type="caution">
    <text evidence="5">The sequence shown here is derived from an EMBL/GenBank/DDBJ whole genome shotgun (WGS) entry which is preliminary data.</text>
</comment>
<evidence type="ECO:0000259" key="4">
    <source>
        <dbReference type="Pfam" id="PF13649"/>
    </source>
</evidence>
<dbReference type="OrthoDB" id="9800454at2"/>
<dbReference type="Proteomes" id="UP000218831">
    <property type="component" value="Unassembled WGS sequence"/>
</dbReference>
<keyword evidence="2" id="KW-0808">Transferase</keyword>
<dbReference type="EMBL" id="NSKE01000005">
    <property type="protein sequence ID" value="PAU94073.1"/>
    <property type="molecule type" value="Genomic_DNA"/>
</dbReference>